<organism evidence="3 4">
    <name type="scientific">Devosia nitrariae</name>
    <dbReference type="NCBI Taxonomy" id="2071872"/>
    <lineage>
        <taxon>Bacteria</taxon>
        <taxon>Pseudomonadati</taxon>
        <taxon>Pseudomonadota</taxon>
        <taxon>Alphaproteobacteria</taxon>
        <taxon>Hyphomicrobiales</taxon>
        <taxon>Devosiaceae</taxon>
        <taxon>Devosia</taxon>
    </lineage>
</organism>
<comment type="caution">
    <text evidence="3">The sequence shown here is derived from an EMBL/GenBank/DDBJ whole genome shotgun (WGS) entry which is preliminary data.</text>
</comment>
<keyword evidence="2" id="KW-1133">Transmembrane helix</keyword>
<keyword evidence="2" id="KW-0472">Membrane</keyword>
<dbReference type="Proteomes" id="UP001156691">
    <property type="component" value="Unassembled WGS sequence"/>
</dbReference>
<feature type="region of interest" description="Disordered" evidence="1">
    <location>
        <begin position="48"/>
        <end position="72"/>
    </location>
</feature>
<keyword evidence="4" id="KW-1185">Reference proteome</keyword>
<evidence type="ECO:0000256" key="1">
    <source>
        <dbReference type="SAM" id="MobiDB-lite"/>
    </source>
</evidence>
<name>A0ABQ5W3P5_9HYPH</name>
<evidence type="ECO:0000256" key="2">
    <source>
        <dbReference type="SAM" id="Phobius"/>
    </source>
</evidence>
<evidence type="ECO:0000313" key="3">
    <source>
        <dbReference type="EMBL" id="GLQ54431.1"/>
    </source>
</evidence>
<reference evidence="4" key="1">
    <citation type="journal article" date="2019" name="Int. J. Syst. Evol. Microbiol.">
        <title>The Global Catalogue of Microorganisms (GCM) 10K type strain sequencing project: providing services to taxonomists for standard genome sequencing and annotation.</title>
        <authorList>
            <consortium name="The Broad Institute Genomics Platform"/>
            <consortium name="The Broad Institute Genome Sequencing Center for Infectious Disease"/>
            <person name="Wu L."/>
            <person name="Ma J."/>
        </authorList>
    </citation>
    <scope>NUCLEOTIDE SEQUENCE [LARGE SCALE GENOMIC DNA]</scope>
    <source>
        <strain evidence="4">NBRC 112416</strain>
    </source>
</reference>
<keyword evidence="2" id="KW-0812">Transmembrane</keyword>
<protein>
    <submittedName>
        <fullName evidence="3">Uncharacterized protein</fullName>
    </submittedName>
</protein>
<sequence length="72" mass="7320">MADPAPATTGFLGVFFTLILAICLVAVGFAGFVVWRGQSVEAIGAADQAGVSDDQQGAGALRPVEEAPSQQQ</sequence>
<dbReference type="RefSeq" id="WP_284339865.1">
    <property type="nucleotide sequence ID" value="NZ_BSNS01000007.1"/>
</dbReference>
<proteinExistence type="predicted"/>
<evidence type="ECO:0000313" key="4">
    <source>
        <dbReference type="Proteomes" id="UP001156691"/>
    </source>
</evidence>
<gene>
    <name evidence="3" type="ORF">GCM10010862_16900</name>
</gene>
<dbReference type="EMBL" id="BSNS01000007">
    <property type="protein sequence ID" value="GLQ54431.1"/>
    <property type="molecule type" value="Genomic_DNA"/>
</dbReference>
<accession>A0ABQ5W3P5</accession>
<feature type="transmembrane region" description="Helical" evidence="2">
    <location>
        <begin position="12"/>
        <end position="35"/>
    </location>
</feature>